<evidence type="ECO:0000313" key="4">
    <source>
        <dbReference type="Proteomes" id="UP000318833"/>
    </source>
</evidence>
<dbReference type="InterPro" id="IPR010559">
    <property type="entry name" value="Sig_transdc_His_kin_internal"/>
</dbReference>
<dbReference type="GO" id="GO:0016020">
    <property type="term" value="C:membrane"/>
    <property type="evidence" value="ECO:0007669"/>
    <property type="project" value="InterPro"/>
</dbReference>
<reference evidence="3 4" key="1">
    <citation type="submission" date="2019-07" db="EMBL/GenBank/DDBJ databases">
        <title>The draft genome sequence of Aquimarina algiphila M91.</title>
        <authorList>
            <person name="Meng X."/>
        </authorList>
    </citation>
    <scope>NUCLEOTIDE SEQUENCE [LARGE SCALE GENOMIC DNA]</scope>
    <source>
        <strain evidence="3 4">M91</strain>
    </source>
</reference>
<sequence>MNLTFGKSLKHTVFWILFLVLWSAHDLNYHKDILSNLQTNLFTFIPYVILVYFNLYFLMPKFLFSKKIMNYIVFLVFTITLTTLATSNYLSFYFKYINIYLPTSDFFISLQGKIAIVTEIILSLGLSMTLFLIDEWYRKERSMREIEQKQLETELNLLKNQINPHFLFNSLNSIYIMLSKNLEDGKKMLLQFSEILSHQLYEANKKSIDLKKEFDNLTNYIDIEKIRHEDLVTVEYYFPDDQNNLTISPMLLLPIVENAFKHGQSSQGYQISIQSSIISDSTLLFKVENTISKEIVKTPYGENNGIGLANVKRRLALIYPNRYQFNIEHNSAKFIVRLKIQLNENEVFNSR</sequence>
<organism evidence="3 4">
    <name type="scientific">Aquimarina algiphila</name>
    <dbReference type="NCBI Taxonomy" id="2047982"/>
    <lineage>
        <taxon>Bacteria</taxon>
        <taxon>Pseudomonadati</taxon>
        <taxon>Bacteroidota</taxon>
        <taxon>Flavobacteriia</taxon>
        <taxon>Flavobacteriales</taxon>
        <taxon>Flavobacteriaceae</taxon>
        <taxon>Aquimarina</taxon>
    </lineage>
</organism>
<proteinExistence type="predicted"/>
<keyword evidence="4" id="KW-1185">Reference proteome</keyword>
<comment type="caution">
    <text evidence="3">The sequence shown here is derived from an EMBL/GenBank/DDBJ whole genome shotgun (WGS) entry which is preliminary data.</text>
</comment>
<dbReference type="GO" id="GO:0000155">
    <property type="term" value="F:phosphorelay sensor kinase activity"/>
    <property type="evidence" value="ECO:0007669"/>
    <property type="project" value="InterPro"/>
</dbReference>
<feature type="transmembrane region" description="Helical" evidence="1">
    <location>
        <begin position="71"/>
        <end position="94"/>
    </location>
</feature>
<dbReference type="OrthoDB" id="9792992at2"/>
<dbReference type="Proteomes" id="UP000318833">
    <property type="component" value="Unassembled WGS sequence"/>
</dbReference>
<evidence type="ECO:0000313" key="3">
    <source>
        <dbReference type="EMBL" id="TSE04490.1"/>
    </source>
</evidence>
<dbReference type="PANTHER" id="PTHR34220:SF7">
    <property type="entry name" value="SENSOR HISTIDINE KINASE YPDA"/>
    <property type="match status" value="1"/>
</dbReference>
<dbReference type="InterPro" id="IPR036890">
    <property type="entry name" value="HATPase_C_sf"/>
</dbReference>
<keyword evidence="1" id="KW-1133">Transmembrane helix</keyword>
<keyword evidence="1" id="KW-0472">Membrane</keyword>
<protein>
    <recommendedName>
        <fullName evidence="2">Signal transduction histidine kinase internal region domain-containing protein</fullName>
    </recommendedName>
</protein>
<feature type="domain" description="Signal transduction histidine kinase internal region" evidence="2">
    <location>
        <begin position="154"/>
        <end position="230"/>
    </location>
</feature>
<dbReference type="Pfam" id="PF06580">
    <property type="entry name" value="His_kinase"/>
    <property type="match status" value="1"/>
</dbReference>
<dbReference type="Gene3D" id="3.30.565.10">
    <property type="entry name" value="Histidine kinase-like ATPase, C-terminal domain"/>
    <property type="match status" value="1"/>
</dbReference>
<dbReference type="InterPro" id="IPR050640">
    <property type="entry name" value="Bact_2-comp_sensor_kinase"/>
</dbReference>
<gene>
    <name evidence="3" type="ORF">FOF46_26140</name>
</gene>
<dbReference type="EMBL" id="VLNR01000080">
    <property type="protein sequence ID" value="TSE04490.1"/>
    <property type="molecule type" value="Genomic_DNA"/>
</dbReference>
<feature type="transmembrane region" description="Helical" evidence="1">
    <location>
        <begin position="41"/>
        <end position="59"/>
    </location>
</feature>
<accession>A0A554VCN3</accession>
<feature type="transmembrane region" description="Helical" evidence="1">
    <location>
        <begin position="114"/>
        <end position="133"/>
    </location>
</feature>
<keyword evidence="1" id="KW-0812">Transmembrane</keyword>
<name>A0A554VCN3_9FLAO</name>
<evidence type="ECO:0000259" key="2">
    <source>
        <dbReference type="Pfam" id="PF06580"/>
    </source>
</evidence>
<evidence type="ECO:0000256" key="1">
    <source>
        <dbReference type="SAM" id="Phobius"/>
    </source>
</evidence>
<dbReference type="PANTHER" id="PTHR34220">
    <property type="entry name" value="SENSOR HISTIDINE KINASE YPDA"/>
    <property type="match status" value="1"/>
</dbReference>
<feature type="transmembrane region" description="Helical" evidence="1">
    <location>
        <begin position="12"/>
        <end position="29"/>
    </location>
</feature>
<dbReference type="AlphaFoldDB" id="A0A554VCN3"/>
<dbReference type="SUPFAM" id="SSF55874">
    <property type="entry name" value="ATPase domain of HSP90 chaperone/DNA topoisomerase II/histidine kinase"/>
    <property type="match status" value="1"/>
</dbReference>